<accession>A0AAD7KHN9</accession>
<dbReference type="EMBL" id="JARJLG010000001">
    <property type="protein sequence ID" value="KAJ7784910.1"/>
    <property type="molecule type" value="Genomic_DNA"/>
</dbReference>
<feature type="compositionally biased region" description="Basic and acidic residues" evidence="1">
    <location>
        <begin position="148"/>
        <end position="175"/>
    </location>
</feature>
<dbReference type="AlphaFoldDB" id="A0AAD7KHN9"/>
<dbReference type="Proteomes" id="UP001215280">
    <property type="component" value="Unassembled WGS sequence"/>
</dbReference>
<feature type="region of interest" description="Disordered" evidence="1">
    <location>
        <begin position="1"/>
        <end position="46"/>
    </location>
</feature>
<organism evidence="2 3">
    <name type="scientific">Mycena maculata</name>
    <dbReference type="NCBI Taxonomy" id="230809"/>
    <lineage>
        <taxon>Eukaryota</taxon>
        <taxon>Fungi</taxon>
        <taxon>Dikarya</taxon>
        <taxon>Basidiomycota</taxon>
        <taxon>Agaricomycotina</taxon>
        <taxon>Agaricomycetes</taxon>
        <taxon>Agaricomycetidae</taxon>
        <taxon>Agaricales</taxon>
        <taxon>Marasmiineae</taxon>
        <taxon>Mycenaceae</taxon>
        <taxon>Mycena</taxon>
    </lineage>
</organism>
<feature type="compositionally biased region" description="Basic residues" evidence="1">
    <location>
        <begin position="26"/>
        <end position="39"/>
    </location>
</feature>
<feature type="region of interest" description="Disordered" evidence="1">
    <location>
        <begin position="144"/>
        <end position="181"/>
    </location>
</feature>
<evidence type="ECO:0000313" key="3">
    <source>
        <dbReference type="Proteomes" id="UP001215280"/>
    </source>
</evidence>
<proteinExistence type="predicted"/>
<gene>
    <name evidence="2" type="ORF">DFH07DRAFT_947984</name>
</gene>
<feature type="compositionally biased region" description="Basic and acidic residues" evidence="1">
    <location>
        <begin position="72"/>
        <end position="86"/>
    </location>
</feature>
<name>A0AAD7KHN9_9AGAR</name>
<protein>
    <submittedName>
        <fullName evidence="2">Uncharacterized protein</fullName>
    </submittedName>
</protein>
<reference evidence="2" key="1">
    <citation type="submission" date="2023-03" db="EMBL/GenBank/DDBJ databases">
        <title>Massive genome expansion in bonnet fungi (Mycena s.s.) driven by repeated elements and novel gene families across ecological guilds.</title>
        <authorList>
            <consortium name="Lawrence Berkeley National Laboratory"/>
            <person name="Harder C.B."/>
            <person name="Miyauchi S."/>
            <person name="Viragh M."/>
            <person name="Kuo A."/>
            <person name="Thoen E."/>
            <person name="Andreopoulos B."/>
            <person name="Lu D."/>
            <person name="Skrede I."/>
            <person name="Drula E."/>
            <person name="Henrissat B."/>
            <person name="Morin E."/>
            <person name="Kohler A."/>
            <person name="Barry K."/>
            <person name="LaButti K."/>
            <person name="Morin E."/>
            <person name="Salamov A."/>
            <person name="Lipzen A."/>
            <person name="Mereny Z."/>
            <person name="Hegedus B."/>
            <person name="Baldrian P."/>
            <person name="Stursova M."/>
            <person name="Weitz H."/>
            <person name="Taylor A."/>
            <person name="Grigoriev I.V."/>
            <person name="Nagy L.G."/>
            <person name="Martin F."/>
            <person name="Kauserud H."/>
        </authorList>
    </citation>
    <scope>NUCLEOTIDE SEQUENCE</scope>
    <source>
        <strain evidence="2">CBHHK188m</strain>
    </source>
</reference>
<evidence type="ECO:0000313" key="2">
    <source>
        <dbReference type="EMBL" id="KAJ7784910.1"/>
    </source>
</evidence>
<feature type="region of interest" description="Disordered" evidence="1">
    <location>
        <begin position="72"/>
        <end position="92"/>
    </location>
</feature>
<keyword evidence="3" id="KW-1185">Reference proteome</keyword>
<sequence>MSIATSSAEPTERCTPRAQAGENTKTKTKTKTRAKKSKHAPLIGGLTPFELQVRREMERREKARLRMARLRAELKTRSPEEQESHAARNRVYQARHREKQVFSFFRHREDLRIWEAQRRVAVYKAKYGPEAYLEYARAKRERRRRARAQREAKLGGYFRNEEEQRMAAADGRDAQRAPVIE</sequence>
<evidence type="ECO:0000256" key="1">
    <source>
        <dbReference type="SAM" id="MobiDB-lite"/>
    </source>
</evidence>
<comment type="caution">
    <text evidence="2">The sequence shown here is derived from an EMBL/GenBank/DDBJ whole genome shotgun (WGS) entry which is preliminary data.</text>
</comment>